<evidence type="ECO:0000313" key="1">
    <source>
        <dbReference type="EMBL" id="EJX00449.1"/>
    </source>
</evidence>
<dbReference type="EMBL" id="AMCI01003369">
    <property type="protein sequence ID" value="EJX00449.1"/>
    <property type="molecule type" value="Genomic_DNA"/>
</dbReference>
<accession>J9G0U1</accession>
<comment type="caution">
    <text evidence="1">The sequence shown here is derived from an EMBL/GenBank/DDBJ whole genome shotgun (WGS) entry which is preliminary data.</text>
</comment>
<organism evidence="1">
    <name type="scientific">gut metagenome</name>
    <dbReference type="NCBI Taxonomy" id="749906"/>
    <lineage>
        <taxon>unclassified sequences</taxon>
        <taxon>metagenomes</taxon>
        <taxon>organismal metagenomes</taxon>
    </lineage>
</organism>
<reference evidence="1" key="1">
    <citation type="journal article" date="2012" name="PLoS ONE">
        <title>Gene sets for utilization of primary and secondary nutrition supplies in the distal gut of endangered iberian lynx.</title>
        <authorList>
            <person name="Alcaide M."/>
            <person name="Messina E."/>
            <person name="Richter M."/>
            <person name="Bargiela R."/>
            <person name="Peplies J."/>
            <person name="Huws S.A."/>
            <person name="Newbold C.J."/>
            <person name="Golyshin P.N."/>
            <person name="Simon M.A."/>
            <person name="Lopez G."/>
            <person name="Yakimov M.M."/>
            <person name="Ferrer M."/>
        </authorList>
    </citation>
    <scope>NUCLEOTIDE SEQUENCE</scope>
</reference>
<proteinExistence type="predicted"/>
<name>J9G0U1_9ZZZZ</name>
<protein>
    <submittedName>
        <fullName evidence="1">Uncharacterized protein</fullName>
    </submittedName>
</protein>
<sequence length="62" mass="6378">MRSCLVLGSLGGNNPACPHLLGKLQLPLFLGGLIAQCSACPEWVNGLRRAVCVGADFPAVAT</sequence>
<dbReference type="AlphaFoldDB" id="J9G0U1"/>
<gene>
    <name evidence="1" type="ORF">EVA_11445</name>
</gene>